<dbReference type="Proteomes" id="UP000663866">
    <property type="component" value="Unassembled WGS sequence"/>
</dbReference>
<dbReference type="EMBL" id="CAJOBG010111171">
    <property type="protein sequence ID" value="CAF4740974.1"/>
    <property type="molecule type" value="Genomic_DNA"/>
</dbReference>
<evidence type="ECO:0000313" key="5">
    <source>
        <dbReference type="Proteomes" id="UP000663866"/>
    </source>
</evidence>
<evidence type="ECO:0000256" key="3">
    <source>
        <dbReference type="ARBA" id="ARBA00022840"/>
    </source>
</evidence>
<evidence type="ECO:0008006" key="6">
    <source>
        <dbReference type="Google" id="ProtNLM"/>
    </source>
</evidence>
<comment type="similarity">
    <text evidence="1">Belongs to the heat shock protein 70 family.</text>
</comment>
<dbReference type="Gene3D" id="3.30.420.40">
    <property type="match status" value="1"/>
</dbReference>
<evidence type="ECO:0000256" key="2">
    <source>
        <dbReference type="ARBA" id="ARBA00022741"/>
    </source>
</evidence>
<name>A0A821KUB4_9BILA</name>
<feature type="non-terminal residue" evidence="4">
    <location>
        <position position="1"/>
    </location>
</feature>
<keyword evidence="5" id="KW-1185">Reference proteome</keyword>
<dbReference type="Pfam" id="PF00012">
    <property type="entry name" value="HSP70"/>
    <property type="match status" value="1"/>
</dbReference>
<dbReference type="SUPFAM" id="SSF53067">
    <property type="entry name" value="Actin-like ATPase domain"/>
    <property type="match status" value="1"/>
</dbReference>
<protein>
    <recommendedName>
        <fullName evidence="6">Heat shock protein 70</fullName>
    </recommendedName>
</protein>
<gene>
    <name evidence="4" type="ORF">OVN521_LOCUS49815</name>
</gene>
<dbReference type="InterPro" id="IPR013126">
    <property type="entry name" value="Hsp_70_fam"/>
</dbReference>
<comment type="caution">
    <text evidence="4">The sequence shown here is derived from an EMBL/GenBank/DDBJ whole genome shotgun (WGS) entry which is preliminary data.</text>
</comment>
<dbReference type="GO" id="GO:0005524">
    <property type="term" value="F:ATP binding"/>
    <property type="evidence" value="ECO:0007669"/>
    <property type="project" value="UniProtKB-KW"/>
</dbReference>
<sequence length="80" mass="8652">PEEISSMVLTKMKEIAEAYLGKKISEAVITVPAYFNDSQRQATKDAGVISGLNVLRIINEPTAAAIAYGLDKKVSAERNI</sequence>
<dbReference type="InterPro" id="IPR043129">
    <property type="entry name" value="ATPase_NBD"/>
</dbReference>
<evidence type="ECO:0000256" key="1">
    <source>
        <dbReference type="ARBA" id="ARBA00007381"/>
    </source>
</evidence>
<feature type="non-terminal residue" evidence="4">
    <location>
        <position position="80"/>
    </location>
</feature>
<keyword evidence="2" id="KW-0547">Nucleotide-binding</keyword>
<evidence type="ECO:0000313" key="4">
    <source>
        <dbReference type="EMBL" id="CAF4740974.1"/>
    </source>
</evidence>
<organism evidence="4 5">
    <name type="scientific">Rotaria magnacalcarata</name>
    <dbReference type="NCBI Taxonomy" id="392030"/>
    <lineage>
        <taxon>Eukaryota</taxon>
        <taxon>Metazoa</taxon>
        <taxon>Spiralia</taxon>
        <taxon>Gnathifera</taxon>
        <taxon>Rotifera</taxon>
        <taxon>Eurotatoria</taxon>
        <taxon>Bdelloidea</taxon>
        <taxon>Philodinida</taxon>
        <taxon>Philodinidae</taxon>
        <taxon>Rotaria</taxon>
    </lineage>
</organism>
<reference evidence="4" key="1">
    <citation type="submission" date="2021-02" db="EMBL/GenBank/DDBJ databases">
        <authorList>
            <person name="Nowell W R."/>
        </authorList>
    </citation>
    <scope>NUCLEOTIDE SEQUENCE</scope>
</reference>
<dbReference type="PANTHER" id="PTHR19375">
    <property type="entry name" value="HEAT SHOCK PROTEIN 70KDA"/>
    <property type="match status" value="1"/>
</dbReference>
<keyword evidence="3" id="KW-0067">ATP-binding</keyword>
<dbReference type="FunFam" id="3.30.420.40:FF:000545">
    <property type="entry name" value="Endoplasmic reticulum chaperone BiP"/>
    <property type="match status" value="1"/>
</dbReference>
<proteinExistence type="inferred from homology"/>
<dbReference type="GO" id="GO:0140662">
    <property type="term" value="F:ATP-dependent protein folding chaperone"/>
    <property type="evidence" value="ECO:0007669"/>
    <property type="project" value="InterPro"/>
</dbReference>
<dbReference type="AlphaFoldDB" id="A0A821KUB4"/>
<accession>A0A821KUB4</accession>